<reference evidence="2 3" key="1">
    <citation type="submission" date="2019-03" db="EMBL/GenBank/DDBJ databases">
        <title>Genomic Encyclopedia of Type Strains, Phase III (KMG-III): the genomes of soil and plant-associated and newly described type strains.</title>
        <authorList>
            <person name="Whitman W."/>
        </authorList>
    </citation>
    <scope>NUCLEOTIDE SEQUENCE [LARGE SCALE GENOMIC DNA]</scope>
    <source>
        <strain evidence="2 3">CGMCC 1.7002</strain>
    </source>
</reference>
<evidence type="ECO:0000256" key="1">
    <source>
        <dbReference type="SAM" id="Phobius"/>
    </source>
</evidence>
<dbReference type="RefSeq" id="WP_133573097.1">
    <property type="nucleotide sequence ID" value="NZ_SNYR01000002.1"/>
</dbReference>
<name>A0A4V3DB08_9HYPH</name>
<dbReference type="EMBL" id="SNYR01000002">
    <property type="protein sequence ID" value="TDQ64504.1"/>
    <property type="molecule type" value="Genomic_DNA"/>
</dbReference>
<keyword evidence="3" id="KW-1185">Reference proteome</keyword>
<feature type="transmembrane region" description="Helical" evidence="1">
    <location>
        <begin position="37"/>
        <end position="56"/>
    </location>
</feature>
<evidence type="ECO:0000313" key="2">
    <source>
        <dbReference type="EMBL" id="TDQ64504.1"/>
    </source>
</evidence>
<accession>A0A4V3DB08</accession>
<dbReference type="Proteomes" id="UP000295391">
    <property type="component" value="Unassembled WGS sequence"/>
</dbReference>
<dbReference type="AlphaFoldDB" id="A0A4V3DB08"/>
<feature type="transmembrane region" description="Helical" evidence="1">
    <location>
        <begin position="12"/>
        <end position="31"/>
    </location>
</feature>
<keyword evidence="1" id="KW-0472">Membrane</keyword>
<keyword evidence="1" id="KW-0812">Transmembrane</keyword>
<gene>
    <name evidence="2" type="ORF">ATL17_2524</name>
</gene>
<sequence length="66" mass="7007">MNLNDPGMGKIVGAILVALIALTFVMGPDAAPVGSLIFYSVLGGFAVALFYLVTGLREYLAFKRKD</sequence>
<keyword evidence="1" id="KW-1133">Transmembrane helix</keyword>
<comment type="caution">
    <text evidence="2">The sequence shown here is derived from an EMBL/GenBank/DDBJ whole genome shotgun (WGS) entry which is preliminary data.</text>
</comment>
<protein>
    <submittedName>
        <fullName evidence="2">Uncharacterized protein</fullName>
    </submittedName>
</protein>
<evidence type="ECO:0000313" key="3">
    <source>
        <dbReference type="Proteomes" id="UP000295391"/>
    </source>
</evidence>
<organism evidence="2 3">
    <name type="scientific">Maritalea mobilis</name>
    <dbReference type="NCBI Taxonomy" id="483324"/>
    <lineage>
        <taxon>Bacteria</taxon>
        <taxon>Pseudomonadati</taxon>
        <taxon>Pseudomonadota</taxon>
        <taxon>Alphaproteobacteria</taxon>
        <taxon>Hyphomicrobiales</taxon>
        <taxon>Devosiaceae</taxon>
        <taxon>Maritalea</taxon>
    </lineage>
</organism>
<proteinExistence type="predicted"/>